<sequence>MSQDTARDSTNMKDLVSTVMLFVPSVEGISHNLNEFTKDEDLLAGIDHLTEVLRRIVTGPSVVAGVQEG</sequence>
<keyword evidence="1" id="KW-0378">Hydrolase</keyword>
<dbReference type="SUPFAM" id="SSF53187">
    <property type="entry name" value="Zn-dependent exopeptidases"/>
    <property type="match status" value="1"/>
</dbReference>
<evidence type="ECO:0000313" key="2">
    <source>
        <dbReference type="Proteomes" id="UP000243589"/>
    </source>
</evidence>
<evidence type="ECO:0000313" key="1">
    <source>
        <dbReference type="EMBL" id="KXZ57357.1"/>
    </source>
</evidence>
<dbReference type="Proteomes" id="UP000243589">
    <property type="component" value="Unassembled WGS sequence"/>
</dbReference>
<dbReference type="PATRIC" id="fig|479117.4.peg.1860"/>
<protein>
    <submittedName>
        <fullName evidence="1">Putative hydrolase</fullName>
        <ecNumber evidence="1">3.5.-.-</ecNumber>
    </submittedName>
</protein>
<name>A0A150H5F7_9MICO</name>
<proteinExistence type="predicted"/>
<dbReference type="AlphaFoldDB" id="A0A150H5F7"/>
<dbReference type="EC" id="3.5.-.-" evidence="1"/>
<keyword evidence="2" id="KW-1185">Reference proteome</keyword>
<reference evidence="1 2" key="1">
    <citation type="submission" date="2016-01" db="EMBL/GenBank/DDBJ databases">
        <title>Use of Whole Genome Sequencing to ascertain that Brevibacterium massiliense (Roux, Raoult 2009) is a later heterotypic synonym of Brevibacterium ravenspurgense (Mages 2008).</title>
        <authorList>
            <person name="Bernier A.-M."/>
            <person name="Burdz T."/>
            <person name="Huynh C."/>
            <person name="Pachecho A.L."/>
            <person name="Wiebe D."/>
            <person name="Bonner C."/>
            <person name="Bernard K."/>
        </authorList>
    </citation>
    <scope>NUCLEOTIDE SEQUENCE [LARGE SCALE GENOMIC DNA]</scope>
    <source>
        <strain evidence="1 2">CCUG56047</strain>
    </source>
</reference>
<dbReference type="GO" id="GO:0016787">
    <property type="term" value="F:hydrolase activity"/>
    <property type="evidence" value="ECO:0007669"/>
    <property type="project" value="UniProtKB-KW"/>
</dbReference>
<gene>
    <name evidence="1" type="ORF">Bravens_01877</name>
</gene>
<organism evidence="1 2">
    <name type="scientific">Brevibacterium ravenspurgense</name>
    <dbReference type="NCBI Taxonomy" id="479117"/>
    <lineage>
        <taxon>Bacteria</taxon>
        <taxon>Bacillati</taxon>
        <taxon>Actinomycetota</taxon>
        <taxon>Actinomycetes</taxon>
        <taxon>Micrococcales</taxon>
        <taxon>Brevibacteriaceae</taxon>
        <taxon>Brevibacterium</taxon>
    </lineage>
</organism>
<dbReference type="Gene3D" id="3.40.630.10">
    <property type="entry name" value="Zn peptidases"/>
    <property type="match status" value="1"/>
</dbReference>
<accession>A0A150H5F7</accession>
<comment type="caution">
    <text evidence="1">The sequence shown here is derived from an EMBL/GenBank/DDBJ whole genome shotgun (WGS) entry which is preliminary data.</text>
</comment>
<dbReference type="EMBL" id="LQQC01000012">
    <property type="protein sequence ID" value="KXZ57357.1"/>
    <property type="molecule type" value="Genomic_DNA"/>
</dbReference>